<evidence type="ECO:0000313" key="2">
    <source>
        <dbReference type="EMBL" id="BBG25809.1"/>
    </source>
</evidence>
<organism evidence="1 3">
    <name type="scientific">Sulfuracidifex tepidarius</name>
    <dbReference type="NCBI Taxonomy" id="1294262"/>
    <lineage>
        <taxon>Archaea</taxon>
        <taxon>Thermoproteota</taxon>
        <taxon>Thermoprotei</taxon>
        <taxon>Sulfolobales</taxon>
        <taxon>Sulfolobaceae</taxon>
        <taxon>Sulfuracidifex</taxon>
    </lineage>
</organism>
<evidence type="ECO:0000313" key="4">
    <source>
        <dbReference type="Proteomes" id="UP000325030"/>
    </source>
</evidence>
<sequence>MARNETRSIHEDSSENFAENIEELNTVEGFLIFSLILIL</sequence>
<reference evidence="4" key="1">
    <citation type="submission" date="2018-09" db="EMBL/GenBank/DDBJ databases">
        <title>Complete Genome Sequencing of Sulfolobus sp. JCM 16834.</title>
        <authorList>
            <person name="Kato S."/>
            <person name="Itoh T."/>
            <person name="Ohkuma M."/>
        </authorList>
    </citation>
    <scope>NUCLEOTIDE SEQUENCE [LARGE SCALE GENOMIC DNA]</scope>
    <source>
        <strain evidence="4">IC-007</strain>
    </source>
</reference>
<keyword evidence="3" id="KW-1185">Reference proteome</keyword>
<evidence type="ECO:0000313" key="1">
    <source>
        <dbReference type="EMBL" id="BBG23046.1"/>
    </source>
</evidence>
<dbReference type="Proteomes" id="UP000322983">
    <property type="component" value="Chromosome"/>
</dbReference>
<protein>
    <submittedName>
        <fullName evidence="1">Uncharacterized protein</fullName>
    </submittedName>
</protein>
<dbReference type="AlphaFoldDB" id="A0A510DS84"/>
<proteinExistence type="predicted"/>
<dbReference type="EMBL" id="AP018929">
    <property type="protein sequence ID" value="BBG23046.1"/>
    <property type="molecule type" value="Genomic_DNA"/>
</dbReference>
<dbReference type="KEGG" id="step:IC006_0330"/>
<name>A0A510DS84_9CREN</name>
<dbReference type="EMBL" id="AP018930">
    <property type="protein sequence ID" value="BBG25809.1"/>
    <property type="molecule type" value="Genomic_DNA"/>
</dbReference>
<evidence type="ECO:0000313" key="3">
    <source>
        <dbReference type="Proteomes" id="UP000322983"/>
    </source>
</evidence>
<gene>
    <name evidence="1" type="ORF">IC006_0330</name>
    <name evidence="2" type="ORF">IC007_0314</name>
</gene>
<dbReference type="Proteomes" id="UP000325030">
    <property type="component" value="Chromosome"/>
</dbReference>
<reference evidence="1 3" key="2">
    <citation type="journal article" date="2020" name="Int. J. Syst. Evol. Microbiol.">
        <title>Sulfuracidifex tepidarius gen. nov., sp. nov. and transfer of Sulfolobus metallicus Huber and Stetter 1992 to the genus Sulfuracidifex as Sulfuracidifex metallicus comb. nov.</title>
        <authorList>
            <person name="Itoh T."/>
            <person name="Miura T."/>
            <person name="Sakai H.D."/>
            <person name="Kato S."/>
            <person name="Ohkuma M."/>
            <person name="Takashina T."/>
        </authorList>
    </citation>
    <scope>NUCLEOTIDE SEQUENCE [LARGE SCALE GENOMIC DNA]</scope>
    <source>
        <strain evidence="1 3">IC-006</strain>
        <strain evidence="2">IC-007</strain>
    </source>
</reference>
<accession>A0A510E003</accession>
<accession>A0A510DS84</accession>